<feature type="region of interest" description="Disordered" evidence="1">
    <location>
        <begin position="763"/>
        <end position="786"/>
    </location>
</feature>
<reference evidence="2" key="1">
    <citation type="submission" date="2018-11" db="EMBL/GenBank/DDBJ databases">
        <authorList>
            <consortium name="Pathogen Informatics"/>
        </authorList>
    </citation>
    <scope>NUCLEOTIDE SEQUENCE</scope>
</reference>
<comment type="caution">
    <text evidence="2">The sequence shown here is derived from an EMBL/GenBank/DDBJ whole genome shotgun (WGS) entry which is preliminary data.</text>
</comment>
<feature type="region of interest" description="Disordered" evidence="1">
    <location>
        <begin position="102"/>
        <end position="135"/>
    </location>
</feature>
<gene>
    <name evidence="2" type="ORF">PXEA_LOCUS4966</name>
</gene>
<evidence type="ECO:0000313" key="2">
    <source>
        <dbReference type="EMBL" id="VEL11526.1"/>
    </source>
</evidence>
<name>A0A448WH17_9PLAT</name>
<protein>
    <submittedName>
        <fullName evidence="2">Uncharacterized protein</fullName>
    </submittedName>
</protein>
<dbReference type="AlphaFoldDB" id="A0A448WH17"/>
<organism evidence="2 3">
    <name type="scientific">Protopolystoma xenopodis</name>
    <dbReference type="NCBI Taxonomy" id="117903"/>
    <lineage>
        <taxon>Eukaryota</taxon>
        <taxon>Metazoa</taxon>
        <taxon>Spiralia</taxon>
        <taxon>Lophotrochozoa</taxon>
        <taxon>Platyhelminthes</taxon>
        <taxon>Monogenea</taxon>
        <taxon>Polyopisthocotylea</taxon>
        <taxon>Polystomatidea</taxon>
        <taxon>Polystomatidae</taxon>
        <taxon>Protopolystoma</taxon>
    </lineage>
</organism>
<feature type="compositionally biased region" description="Polar residues" evidence="1">
    <location>
        <begin position="321"/>
        <end position="330"/>
    </location>
</feature>
<dbReference type="EMBL" id="CAAALY010012058">
    <property type="protein sequence ID" value="VEL11526.1"/>
    <property type="molecule type" value="Genomic_DNA"/>
</dbReference>
<dbReference type="Proteomes" id="UP000784294">
    <property type="component" value="Unassembled WGS sequence"/>
</dbReference>
<feature type="region of interest" description="Disordered" evidence="1">
    <location>
        <begin position="35"/>
        <end position="82"/>
    </location>
</feature>
<proteinExistence type="predicted"/>
<accession>A0A448WH17</accession>
<feature type="compositionally biased region" description="Polar residues" evidence="1">
    <location>
        <begin position="102"/>
        <end position="120"/>
    </location>
</feature>
<keyword evidence="3" id="KW-1185">Reference proteome</keyword>
<evidence type="ECO:0000256" key="1">
    <source>
        <dbReference type="SAM" id="MobiDB-lite"/>
    </source>
</evidence>
<feature type="region of interest" description="Disordered" evidence="1">
    <location>
        <begin position="315"/>
        <end position="334"/>
    </location>
</feature>
<evidence type="ECO:0000313" key="3">
    <source>
        <dbReference type="Proteomes" id="UP000784294"/>
    </source>
</evidence>
<feature type="region of interest" description="Disordered" evidence="1">
    <location>
        <begin position="694"/>
        <end position="722"/>
    </location>
</feature>
<sequence>MLTAEFSGLPGLPMSSLVAATCHNQPGLAGPVAQLLGNSSTPSQPHVIPVEHPHAQPPIVGIASESGDDKSPNFPGPEVVPHDLEGRACTSCGVTNRLSISANGASDNGRSNHTGRSGNPSLKVDSHSGSSLSPSAIPYSLPQTYSVPPHAVASVGQDVQQPGIREAAPVDQSACLTARYDLFYPADSYYLPGEDLTYRRSALFSLETEGKSRLIDYPLPQNPWAKTTSACTPLLAFSESTLHEQTCLNGDNHFAQMEPHRTDWEHSGCPRYSHTNDPQCPFLLTTLPLEGTLNSPKPHINSESHTAEALDADSLMGGDRSYSTPNTTIPVESAKLPKSYSLESGQPDGQLSTSDWLSPSQFHFTFAERGHTGSDLFFPGLPLPTLSCEEEASEFDSYAERKRCGSGAFLGKRSRRLASLESAALYTPMLSEQAPISTGEVLGTRTNLASFKPVDDKDLVRRFIPASESHTFHPNFSHLTTTAGAGSQSALDASTSRGLKSASQWELTDRSGPIESSQRFDLWGGQSLIHAGYPGAIQQTCSTTSESEAQIQVGYTSQSLLHVRELPSHLFTKATGPWIHSDQQLQHQQQHQQHIQLDRQERNSSLFQFPEFSAFSVPSPQSDLFVQASNSLISERSTIQLQRNSLSTPTQTDLVPLSRILTASTSQSDSIAYTSMPISSVPTMSHLSIPSSLASLESKDQQTEVDSSQKSLMLSGKSGDTKEKQRMAAVSAEYYQTFQDPQHPPPASLPHSIVSPNISPELTSSGSHTLKPYSCLSDRQTRDTNGEKITPFGVGEHEYAINDWRLSNAIGRGVRRDDTEPSVGQAAAADPTGRCFLGAGRHSSLTTHKDPANYPLVRRSSLSGQSFYSPLEESSEGEIIRRYGEYSRGFRLIFAQFASRKAHYVEVSTVELIHSLLRF</sequence>